<keyword evidence="2" id="KW-1185">Reference proteome</keyword>
<evidence type="ECO:0000313" key="1">
    <source>
        <dbReference type="EMBL" id="CAG8821229.1"/>
    </source>
</evidence>
<reference evidence="1 2" key="1">
    <citation type="submission" date="2021-06" db="EMBL/GenBank/DDBJ databases">
        <authorList>
            <person name="Kallberg Y."/>
            <person name="Tangrot J."/>
            <person name="Rosling A."/>
        </authorList>
    </citation>
    <scope>NUCLEOTIDE SEQUENCE [LARGE SCALE GENOMIC DNA]</scope>
    <source>
        <strain evidence="1 2">120-4 pot B 10/14</strain>
    </source>
</reference>
<protein>
    <submittedName>
        <fullName evidence="1">43506_t:CDS:1</fullName>
    </submittedName>
</protein>
<dbReference type="Proteomes" id="UP000789901">
    <property type="component" value="Unassembled WGS sequence"/>
</dbReference>
<proteinExistence type="predicted"/>
<evidence type="ECO:0000313" key="2">
    <source>
        <dbReference type="Proteomes" id="UP000789901"/>
    </source>
</evidence>
<organism evidence="1 2">
    <name type="scientific">Gigaspora margarita</name>
    <dbReference type="NCBI Taxonomy" id="4874"/>
    <lineage>
        <taxon>Eukaryota</taxon>
        <taxon>Fungi</taxon>
        <taxon>Fungi incertae sedis</taxon>
        <taxon>Mucoromycota</taxon>
        <taxon>Glomeromycotina</taxon>
        <taxon>Glomeromycetes</taxon>
        <taxon>Diversisporales</taxon>
        <taxon>Gigasporaceae</taxon>
        <taxon>Gigaspora</taxon>
    </lineage>
</organism>
<comment type="caution">
    <text evidence="1">The sequence shown here is derived from an EMBL/GenBank/DDBJ whole genome shotgun (WGS) entry which is preliminary data.</text>
</comment>
<name>A0ABN7W8M9_GIGMA</name>
<dbReference type="EMBL" id="CAJVQB010034486">
    <property type="protein sequence ID" value="CAG8821229.1"/>
    <property type="molecule type" value="Genomic_DNA"/>
</dbReference>
<gene>
    <name evidence="1" type="ORF">GMARGA_LOCUS27776</name>
</gene>
<sequence length="243" mass="27937">MGLENSRNDMPIAVSFLTYDKATPPPDTQIIFTNMKIQQAPFPIPLIYPGFGWSYEVFYSIGSCSFTRNKNSHTLQLEKLFKILKKELHFFISIQRNKGKNISDSLIHEQIYVNNFDFDIISLLEVDERSSELVVEAKILSNQRIVLVTGANFSIGALVRSFLPSDKFYTWFDKNNFKVFESIGIDNVKVLCFALALAYLETIMFKNLRNKVNCAIVKNNKILKKEVGGDKQKVNEIWKTTKE</sequence>
<accession>A0ABN7W8M9</accession>